<evidence type="ECO:0000256" key="1">
    <source>
        <dbReference type="SAM" id="Phobius"/>
    </source>
</evidence>
<reference evidence="2" key="1">
    <citation type="submission" date="2019-08" db="EMBL/GenBank/DDBJ databases">
        <title>Marinilactibacillus psychrotolerans M13-2T whole genome sequencing project.</title>
        <authorList>
            <person name="Ishikawa M."/>
            <person name="Suzuki T."/>
            <person name="Matsutani M."/>
        </authorList>
    </citation>
    <scope>NUCLEOTIDE SEQUENCE</scope>
    <source>
        <strain evidence="2">M13-2T</strain>
    </source>
</reference>
<proteinExistence type="predicted"/>
<comment type="caution">
    <text evidence="2">The sequence shown here is derived from an EMBL/GenBank/DDBJ whole genome shotgun (WGS) entry which is preliminary data.</text>
</comment>
<gene>
    <name evidence="2" type="ORF">M132T_15560</name>
</gene>
<evidence type="ECO:0000313" key="3">
    <source>
        <dbReference type="Proteomes" id="UP000887127"/>
    </source>
</evidence>
<dbReference type="EMBL" id="BKBI01000010">
    <property type="protein sequence ID" value="GEQ36048.1"/>
    <property type="molecule type" value="Genomic_DNA"/>
</dbReference>
<dbReference type="Proteomes" id="UP000887127">
    <property type="component" value="Unassembled WGS sequence"/>
</dbReference>
<keyword evidence="1" id="KW-0472">Membrane</keyword>
<dbReference type="AlphaFoldDB" id="A0AAV3WTP8"/>
<sequence>MNQYKILRPIIENNNKLSIFDLLLFWIFIIIINQILIQPTIKNKKVESPLKYYVIPKFIFEPLSNIKSEGGDPNLSTSE</sequence>
<keyword evidence="1" id="KW-1133">Transmembrane helix</keyword>
<feature type="transmembrane region" description="Helical" evidence="1">
    <location>
        <begin position="17"/>
        <end position="37"/>
    </location>
</feature>
<evidence type="ECO:0000313" key="2">
    <source>
        <dbReference type="EMBL" id="GEQ36048.1"/>
    </source>
</evidence>
<accession>A0AAV3WTP8</accession>
<keyword evidence="1" id="KW-0812">Transmembrane</keyword>
<organism evidence="2 3">
    <name type="scientific">Marinilactibacillus psychrotolerans</name>
    <dbReference type="NCBI Taxonomy" id="191770"/>
    <lineage>
        <taxon>Bacteria</taxon>
        <taxon>Bacillati</taxon>
        <taxon>Bacillota</taxon>
        <taxon>Bacilli</taxon>
        <taxon>Lactobacillales</taxon>
        <taxon>Carnobacteriaceae</taxon>
        <taxon>Marinilactibacillus</taxon>
    </lineage>
</organism>
<name>A0AAV3WTP8_9LACT</name>
<protein>
    <submittedName>
        <fullName evidence="2">Uncharacterized protein</fullName>
    </submittedName>
</protein>